<sequence>MATHQVQSEIASKQTAAGQAGSAPLLGDPEANIPNDGRHQAGINAAGGSRFSWLPAFLGFFFLTLNSATAIVRSHGDAAAVAFVCFSYADLVALFLCLRMYERAPAGSNARKSWLKVVVWILTTLLTLAFSGKVAAVMPPPVAVVVWLMAFATVAGGFVAFFVCKEKKGGPEEGNDMPRCLLRP</sequence>
<evidence type="ECO:0000256" key="1">
    <source>
        <dbReference type="SAM" id="Phobius"/>
    </source>
</evidence>
<protein>
    <submittedName>
        <fullName evidence="2">Uncharacterized protein</fullName>
    </submittedName>
</protein>
<dbReference type="EMBL" id="OZ075113">
    <property type="protein sequence ID" value="CAL5023132.1"/>
    <property type="molecule type" value="Genomic_DNA"/>
</dbReference>
<keyword evidence="1" id="KW-1133">Transmembrane helix</keyword>
<dbReference type="Proteomes" id="UP001497457">
    <property type="component" value="Chromosome 3rd"/>
</dbReference>
<feature type="transmembrane region" description="Helical" evidence="1">
    <location>
        <begin position="53"/>
        <end position="72"/>
    </location>
</feature>
<keyword evidence="1" id="KW-0812">Transmembrane</keyword>
<feature type="transmembrane region" description="Helical" evidence="1">
    <location>
        <begin position="144"/>
        <end position="164"/>
    </location>
</feature>
<dbReference type="Pfam" id="PF20100">
    <property type="entry name" value="DUF6490"/>
    <property type="match status" value="1"/>
</dbReference>
<keyword evidence="3" id="KW-1185">Reference proteome</keyword>
<evidence type="ECO:0000313" key="2">
    <source>
        <dbReference type="EMBL" id="CAL5023132.1"/>
    </source>
</evidence>
<dbReference type="PANTHER" id="PTHR46610">
    <property type="entry name" value="OS05G0181300 PROTEIN"/>
    <property type="match status" value="1"/>
</dbReference>
<name>A0ABC9CN74_9POAL</name>
<keyword evidence="1" id="KW-0472">Membrane</keyword>
<gene>
    <name evidence="2" type="ORF">URODEC1_LOCUS76813</name>
</gene>
<feature type="transmembrane region" description="Helical" evidence="1">
    <location>
        <begin position="78"/>
        <end position="101"/>
    </location>
</feature>
<reference evidence="2" key="1">
    <citation type="submission" date="2024-10" db="EMBL/GenBank/DDBJ databases">
        <authorList>
            <person name="Ryan C."/>
        </authorList>
    </citation>
    <scope>NUCLEOTIDE SEQUENCE [LARGE SCALE GENOMIC DNA]</scope>
</reference>
<accession>A0ABC9CN74</accession>
<evidence type="ECO:0000313" key="3">
    <source>
        <dbReference type="Proteomes" id="UP001497457"/>
    </source>
</evidence>
<organism evidence="2 3">
    <name type="scientific">Urochloa decumbens</name>
    <dbReference type="NCBI Taxonomy" id="240449"/>
    <lineage>
        <taxon>Eukaryota</taxon>
        <taxon>Viridiplantae</taxon>
        <taxon>Streptophyta</taxon>
        <taxon>Embryophyta</taxon>
        <taxon>Tracheophyta</taxon>
        <taxon>Spermatophyta</taxon>
        <taxon>Magnoliopsida</taxon>
        <taxon>Liliopsida</taxon>
        <taxon>Poales</taxon>
        <taxon>Poaceae</taxon>
        <taxon>PACMAD clade</taxon>
        <taxon>Panicoideae</taxon>
        <taxon>Panicodae</taxon>
        <taxon>Paniceae</taxon>
        <taxon>Melinidinae</taxon>
        <taxon>Urochloa</taxon>
    </lineage>
</organism>
<dbReference type="PANTHER" id="PTHR46610:SF27">
    <property type="entry name" value="PGG DOMAIN-CONTAINING PROTEIN"/>
    <property type="match status" value="1"/>
</dbReference>
<dbReference type="AlphaFoldDB" id="A0ABC9CN74"/>
<dbReference type="InterPro" id="IPR045501">
    <property type="entry name" value="DUF6490"/>
</dbReference>
<feature type="transmembrane region" description="Helical" evidence="1">
    <location>
        <begin position="113"/>
        <end position="132"/>
    </location>
</feature>
<proteinExistence type="predicted"/>